<protein>
    <submittedName>
        <fullName evidence="1">Uncharacterized protein</fullName>
    </submittedName>
</protein>
<organism evidence="1 2">
    <name type="scientific">Xenopus laevis</name>
    <name type="common">African clawed frog</name>
    <dbReference type="NCBI Taxonomy" id="8355"/>
    <lineage>
        <taxon>Eukaryota</taxon>
        <taxon>Metazoa</taxon>
        <taxon>Chordata</taxon>
        <taxon>Craniata</taxon>
        <taxon>Vertebrata</taxon>
        <taxon>Euteleostomi</taxon>
        <taxon>Amphibia</taxon>
        <taxon>Batrachia</taxon>
        <taxon>Anura</taxon>
        <taxon>Pipoidea</taxon>
        <taxon>Pipidae</taxon>
        <taxon>Xenopodinae</taxon>
        <taxon>Xenopus</taxon>
        <taxon>Xenopus</taxon>
    </lineage>
</organism>
<dbReference type="EMBL" id="CM004482">
    <property type="protein sequence ID" value="OCT63577.1"/>
    <property type="molecule type" value="Genomic_DNA"/>
</dbReference>
<dbReference type="Proteomes" id="UP000694892">
    <property type="component" value="Chromosome 9_10L"/>
</dbReference>
<evidence type="ECO:0000313" key="2">
    <source>
        <dbReference type="Proteomes" id="UP000694892"/>
    </source>
</evidence>
<dbReference type="AlphaFoldDB" id="A0A974BZ89"/>
<gene>
    <name evidence="1" type="ORF">XELAEV_18044675mg</name>
</gene>
<name>A0A974BZ89_XENLA</name>
<sequence length="96" mass="11125">MLLWGSPRVNLGDFKIKGLLIQKGNTSGHVLPYVCFLGLVWRSRLECLPYIYSRNLKPCSSISAQAPVETFSYKIIWHHRTLSSYEDSIQYIKEYV</sequence>
<proteinExistence type="predicted"/>
<reference evidence="2" key="1">
    <citation type="journal article" date="2016" name="Nature">
        <title>Genome evolution in the allotetraploid frog Xenopus laevis.</title>
        <authorList>
            <person name="Session A.M."/>
            <person name="Uno Y."/>
            <person name="Kwon T."/>
            <person name="Chapman J.A."/>
            <person name="Toyoda A."/>
            <person name="Takahashi S."/>
            <person name="Fukui A."/>
            <person name="Hikosaka A."/>
            <person name="Suzuki A."/>
            <person name="Kondo M."/>
            <person name="van Heeringen S.J."/>
            <person name="Quigley I."/>
            <person name="Heinz S."/>
            <person name="Ogino H."/>
            <person name="Ochi H."/>
            <person name="Hellsten U."/>
            <person name="Lyons J.B."/>
            <person name="Simakov O."/>
            <person name="Putnam N."/>
            <person name="Stites J."/>
            <person name="Kuroki Y."/>
            <person name="Tanaka T."/>
            <person name="Michiue T."/>
            <person name="Watanabe M."/>
            <person name="Bogdanovic O."/>
            <person name="Lister R."/>
            <person name="Georgiou G."/>
            <person name="Paranjpe S.S."/>
            <person name="van Kruijsbergen I."/>
            <person name="Shu S."/>
            <person name="Carlson J."/>
            <person name="Kinoshita T."/>
            <person name="Ohta Y."/>
            <person name="Mawaribuchi S."/>
            <person name="Jenkins J."/>
            <person name="Grimwood J."/>
            <person name="Schmutz J."/>
            <person name="Mitros T."/>
            <person name="Mozaffari S.V."/>
            <person name="Suzuki Y."/>
            <person name="Haramoto Y."/>
            <person name="Yamamoto T.S."/>
            <person name="Takagi C."/>
            <person name="Heald R."/>
            <person name="Miller K."/>
            <person name="Haudenschild C."/>
            <person name="Kitzman J."/>
            <person name="Nakayama T."/>
            <person name="Izutsu Y."/>
            <person name="Robert J."/>
            <person name="Fortriede J."/>
            <person name="Burns K."/>
            <person name="Lotay V."/>
            <person name="Karimi K."/>
            <person name="Yasuoka Y."/>
            <person name="Dichmann D.S."/>
            <person name="Flajnik M.F."/>
            <person name="Houston D.W."/>
            <person name="Shendure J."/>
            <person name="DuPasquier L."/>
            <person name="Vize P.D."/>
            <person name="Zorn A.M."/>
            <person name="Ito M."/>
            <person name="Marcotte E.M."/>
            <person name="Wallingford J.B."/>
            <person name="Ito Y."/>
            <person name="Asashima M."/>
            <person name="Ueno N."/>
            <person name="Matsuda Y."/>
            <person name="Veenstra G.J."/>
            <person name="Fujiyama A."/>
            <person name="Harland R.M."/>
            <person name="Taira M."/>
            <person name="Rokhsar D.S."/>
        </authorList>
    </citation>
    <scope>NUCLEOTIDE SEQUENCE [LARGE SCALE GENOMIC DNA]</scope>
    <source>
        <strain evidence="2">J</strain>
    </source>
</reference>
<accession>A0A974BZ89</accession>
<evidence type="ECO:0000313" key="1">
    <source>
        <dbReference type="EMBL" id="OCT63577.1"/>
    </source>
</evidence>